<comment type="caution">
    <text evidence="1">The sequence shown here is derived from an EMBL/GenBank/DDBJ whole genome shotgun (WGS) entry which is preliminary data.</text>
</comment>
<keyword evidence="2" id="KW-1185">Reference proteome</keyword>
<name>A0A9P0Q632_ACAOB</name>
<sequence>MMYREYQGECRLVLEKTHSSYLLLQDLFSMLIQGPSERTHVLYGSTTVKISNVRSGYFSPTVLLKPKLLKSFRFLPCQLIATYRCSSPSNR</sequence>
<dbReference type="AlphaFoldDB" id="A0A9P0Q632"/>
<organism evidence="1 2">
    <name type="scientific">Acanthoscelides obtectus</name>
    <name type="common">Bean weevil</name>
    <name type="synonym">Bruchus obtectus</name>
    <dbReference type="NCBI Taxonomy" id="200917"/>
    <lineage>
        <taxon>Eukaryota</taxon>
        <taxon>Metazoa</taxon>
        <taxon>Ecdysozoa</taxon>
        <taxon>Arthropoda</taxon>
        <taxon>Hexapoda</taxon>
        <taxon>Insecta</taxon>
        <taxon>Pterygota</taxon>
        <taxon>Neoptera</taxon>
        <taxon>Endopterygota</taxon>
        <taxon>Coleoptera</taxon>
        <taxon>Polyphaga</taxon>
        <taxon>Cucujiformia</taxon>
        <taxon>Chrysomeloidea</taxon>
        <taxon>Chrysomelidae</taxon>
        <taxon>Bruchinae</taxon>
        <taxon>Bruchini</taxon>
        <taxon>Acanthoscelides</taxon>
    </lineage>
</organism>
<reference evidence="1" key="1">
    <citation type="submission" date="2022-03" db="EMBL/GenBank/DDBJ databases">
        <authorList>
            <person name="Sayadi A."/>
        </authorList>
    </citation>
    <scope>NUCLEOTIDE SEQUENCE</scope>
</reference>
<accession>A0A9P0Q632</accession>
<evidence type="ECO:0000313" key="2">
    <source>
        <dbReference type="Proteomes" id="UP001152888"/>
    </source>
</evidence>
<proteinExistence type="predicted"/>
<gene>
    <name evidence="1" type="ORF">ACAOBT_LOCUS32771</name>
</gene>
<protein>
    <submittedName>
        <fullName evidence="1">Uncharacterized protein</fullName>
    </submittedName>
</protein>
<dbReference type="Proteomes" id="UP001152888">
    <property type="component" value="Unassembled WGS sequence"/>
</dbReference>
<evidence type="ECO:0000313" key="1">
    <source>
        <dbReference type="EMBL" id="CAH2012329.1"/>
    </source>
</evidence>
<dbReference type="EMBL" id="CAKOFQ010008167">
    <property type="protein sequence ID" value="CAH2012329.1"/>
    <property type="molecule type" value="Genomic_DNA"/>
</dbReference>